<evidence type="ECO:0000313" key="2">
    <source>
        <dbReference type="EMBL" id="PSS22163.1"/>
    </source>
</evidence>
<evidence type="ECO:0000256" key="1">
    <source>
        <dbReference type="SAM" id="Coils"/>
    </source>
</evidence>
<evidence type="ECO:0000313" key="3">
    <source>
        <dbReference type="Proteomes" id="UP000241818"/>
    </source>
</evidence>
<dbReference type="AlphaFoldDB" id="A0A2T3B603"/>
<dbReference type="InParanoid" id="A0A2T3B603"/>
<keyword evidence="1" id="KW-0175">Coiled coil</keyword>
<gene>
    <name evidence="2" type="ORF">M430DRAFT_34136</name>
</gene>
<dbReference type="GeneID" id="36574580"/>
<dbReference type="EMBL" id="KZ679009">
    <property type="protein sequence ID" value="PSS22163.1"/>
    <property type="molecule type" value="Genomic_DNA"/>
</dbReference>
<organism evidence="2 3">
    <name type="scientific">Amorphotheca resinae ATCC 22711</name>
    <dbReference type="NCBI Taxonomy" id="857342"/>
    <lineage>
        <taxon>Eukaryota</taxon>
        <taxon>Fungi</taxon>
        <taxon>Dikarya</taxon>
        <taxon>Ascomycota</taxon>
        <taxon>Pezizomycotina</taxon>
        <taxon>Leotiomycetes</taxon>
        <taxon>Helotiales</taxon>
        <taxon>Amorphothecaceae</taxon>
        <taxon>Amorphotheca</taxon>
    </lineage>
</organism>
<accession>A0A2T3B603</accession>
<name>A0A2T3B603_AMORE</name>
<dbReference type="Proteomes" id="UP000241818">
    <property type="component" value="Unassembled WGS sequence"/>
</dbReference>
<keyword evidence="3" id="KW-1185">Reference proteome</keyword>
<dbReference type="RefSeq" id="XP_024722318.1">
    <property type="nucleotide sequence ID" value="XM_024866499.1"/>
</dbReference>
<protein>
    <submittedName>
        <fullName evidence="2">Uncharacterized protein</fullName>
    </submittedName>
</protein>
<proteinExistence type="predicted"/>
<reference evidence="2 3" key="1">
    <citation type="journal article" date="2018" name="New Phytol.">
        <title>Comparative genomics and transcriptomics depict ericoid mycorrhizal fungi as versatile saprotrophs and plant mutualists.</title>
        <authorList>
            <person name="Martino E."/>
            <person name="Morin E."/>
            <person name="Grelet G.A."/>
            <person name="Kuo A."/>
            <person name="Kohler A."/>
            <person name="Daghino S."/>
            <person name="Barry K.W."/>
            <person name="Cichocki N."/>
            <person name="Clum A."/>
            <person name="Dockter R.B."/>
            <person name="Hainaut M."/>
            <person name="Kuo R.C."/>
            <person name="LaButti K."/>
            <person name="Lindahl B.D."/>
            <person name="Lindquist E.A."/>
            <person name="Lipzen A."/>
            <person name="Khouja H.R."/>
            <person name="Magnuson J."/>
            <person name="Murat C."/>
            <person name="Ohm R.A."/>
            <person name="Singer S.W."/>
            <person name="Spatafora J.W."/>
            <person name="Wang M."/>
            <person name="Veneault-Fourrey C."/>
            <person name="Henrissat B."/>
            <person name="Grigoriev I.V."/>
            <person name="Martin F.M."/>
            <person name="Perotto S."/>
        </authorList>
    </citation>
    <scope>NUCLEOTIDE SEQUENCE [LARGE SCALE GENOMIC DNA]</scope>
    <source>
        <strain evidence="2 3">ATCC 22711</strain>
    </source>
</reference>
<sequence length="126" mass="15621">MMEEIKQRRQDATEEVVRELRRQLREEKHRREKREMQDEAIARNAREERVFKIERSRLYGELKKTDYIWTQVDLMEEIDALEDARGRVWWKFVKKLDGLSDSEREEMRLHRMLKTRRGRMIKGNTE</sequence>
<feature type="coiled-coil region" evidence="1">
    <location>
        <begin position="2"/>
        <end position="37"/>
    </location>
</feature>